<dbReference type="AlphaFoldDB" id="A0A5C6PTB2"/>
<evidence type="ECO:0000256" key="3">
    <source>
        <dbReference type="ARBA" id="ARBA00022537"/>
    </source>
</evidence>
<dbReference type="InterPro" id="IPR050677">
    <property type="entry name" value="Actinoporin_PFT"/>
</dbReference>
<dbReference type="GO" id="GO:0046930">
    <property type="term" value="C:pore complex"/>
    <property type="evidence" value="ECO:0007669"/>
    <property type="project" value="InterPro"/>
</dbReference>
<dbReference type="PANTHER" id="PTHR40388:SF2">
    <property type="entry name" value="ACTINOPORIN-LIKE PROTEIN"/>
    <property type="match status" value="1"/>
</dbReference>
<accession>A0A5C6PTB2</accession>
<sequence>MSESAESLSANQKSRRNVTIEITNITNDFCLLDPVVYLKSGNCHSPPQPIVRPMKTEVCNFSKSGGSTSGAVGVLTYDVFRKGSQKAGEKIAIMFSVPYDYNLYKNWAAVGIYDQSRECQEDLYKEMYYEKSDAFVREEAKGSCIVYSGKELEVLCTMSPLGRAIMKVEVWDKAYFSQTQRHY</sequence>
<dbReference type="Proteomes" id="UP000324091">
    <property type="component" value="Chromosome 1"/>
</dbReference>
<dbReference type="Pfam" id="PF06369">
    <property type="entry name" value="Anemone_cytotox"/>
    <property type="match status" value="1"/>
</dbReference>
<evidence type="ECO:0000313" key="6">
    <source>
        <dbReference type="EMBL" id="TWW82078.1"/>
    </source>
</evidence>
<dbReference type="Gene3D" id="2.60.270.20">
    <property type="entry name" value="Cytolysin/lectin"/>
    <property type="match status" value="1"/>
</dbReference>
<keyword evidence="7" id="KW-1185">Reference proteome</keyword>
<dbReference type="InterPro" id="IPR015926">
    <property type="entry name" value="Cytolysin/lectin"/>
</dbReference>
<dbReference type="GO" id="GO:0006812">
    <property type="term" value="P:monoatomic cation transport"/>
    <property type="evidence" value="ECO:0007669"/>
    <property type="project" value="InterPro"/>
</dbReference>
<evidence type="ECO:0000256" key="1">
    <source>
        <dbReference type="ARBA" id="ARBA00004175"/>
    </source>
</evidence>
<comment type="subcellular location">
    <subcellularLocation>
        <location evidence="2">Nematocyst</location>
    </subcellularLocation>
    <subcellularLocation>
        <location evidence="1">Target cell membrane</location>
    </subcellularLocation>
</comment>
<name>A0A5C6PTB2_9TELE</name>
<comment type="caution">
    <text evidence="6">The sequence shown here is derived from an EMBL/GenBank/DDBJ whole genome shotgun (WGS) entry which is preliminary data.</text>
</comment>
<dbReference type="GO" id="GO:0044218">
    <property type="term" value="C:other organism cell membrane"/>
    <property type="evidence" value="ECO:0007669"/>
    <property type="project" value="UniProtKB-KW"/>
</dbReference>
<keyword evidence="4" id="KW-0472">Membrane</keyword>
<protein>
    <submittedName>
        <fullName evidence="6">DELTA-sagatoxin-Srs1a</fullName>
    </submittedName>
</protein>
<dbReference type="GO" id="GO:0042151">
    <property type="term" value="C:nematocyst"/>
    <property type="evidence" value="ECO:0007669"/>
    <property type="project" value="UniProtKB-SubCell"/>
</dbReference>
<dbReference type="SUPFAM" id="SSF63724">
    <property type="entry name" value="Cytolysin/lectin"/>
    <property type="match status" value="1"/>
</dbReference>
<dbReference type="GO" id="GO:0046931">
    <property type="term" value="P:pore complex assembly"/>
    <property type="evidence" value="ECO:0007669"/>
    <property type="project" value="InterPro"/>
</dbReference>
<evidence type="ECO:0000313" key="7">
    <source>
        <dbReference type="Proteomes" id="UP000324091"/>
    </source>
</evidence>
<dbReference type="EMBL" id="RHFK02000001">
    <property type="protein sequence ID" value="TWW82078.1"/>
    <property type="molecule type" value="Genomic_DNA"/>
</dbReference>
<proteinExistence type="predicted"/>
<evidence type="ECO:0000256" key="5">
    <source>
        <dbReference type="ARBA" id="ARBA00023331"/>
    </source>
</evidence>
<keyword evidence="3" id="KW-1052">Target cell membrane</keyword>
<organism evidence="6 7">
    <name type="scientific">Takifugu flavidus</name>
    <name type="common">sansaifugu</name>
    <dbReference type="NCBI Taxonomy" id="433684"/>
    <lineage>
        <taxon>Eukaryota</taxon>
        <taxon>Metazoa</taxon>
        <taxon>Chordata</taxon>
        <taxon>Craniata</taxon>
        <taxon>Vertebrata</taxon>
        <taxon>Euteleostomi</taxon>
        <taxon>Actinopterygii</taxon>
        <taxon>Neopterygii</taxon>
        <taxon>Teleostei</taxon>
        <taxon>Neoteleostei</taxon>
        <taxon>Acanthomorphata</taxon>
        <taxon>Eupercaria</taxon>
        <taxon>Tetraodontiformes</taxon>
        <taxon>Tetradontoidea</taxon>
        <taxon>Tetraodontidae</taxon>
        <taxon>Takifugu</taxon>
    </lineage>
</organism>
<evidence type="ECO:0000256" key="4">
    <source>
        <dbReference type="ARBA" id="ARBA00023298"/>
    </source>
</evidence>
<keyword evidence="5" id="KW-0166">Nematocyst</keyword>
<dbReference type="InterPro" id="IPR009104">
    <property type="entry name" value="Anemon_actinoporin-like"/>
</dbReference>
<dbReference type="PANTHER" id="PTHR40388">
    <property type="entry name" value="BRYOPORIN"/>
    <property type="match status" value="1"/>
</dbReference>
<evidence type="ECO:0000256" key="2">
    <source>
        <dbReference type="ARBA" id="ARBA00004532"/>
    </source>
</evidence>
<keyword evidence="4" id="KW-1053">Target membrane</keyword>
<gene>
    <name evidence="6" type="ORF">D4764_01G0018930</name>
</gene>
<reference evidence="6 7" key="1">
    <citation type="submission" date="2019-04" db="EMBL/GenBank/DDBJ databases">
        <title>Chromosome genome assembly for Takifugu flavidus.</title>
        <authorList>
            <person name="Xiao S."/>
        </authorList>
    </citation>
    <scope>NUCLEOTIDE SEQUENCE [LARGE SCALE GENOMIC DNA]</scope>
    <source>
        <strain evidence="6">HTHZ2018</strain>
        <tissue evidence="6">Muscle</tissue>
    </source>
</reference>
<dbReference type="GO" id="GO:0015267">
    <property type="term" value="F:channel activity"/>
    <property type="evidence" value="ECO:0007669"/>
    <property type="project" value="InterPro"/>
</dbReference>
<dbReference type="GO" id="GO:0051715">
    <property type="term" value="P:cytolysis in another organism"/>
    <property type="evidence" value="ECO:0007669"/>
    <property type="project" value="InterPro"/>
</dbReference>